<evidence type="ECO:0000256" key="3">
    <source>
        <dbReference type="ARBA" id="ARBA00022618"/>
    </source>
</evidence>
<dbReference type="AlphaFoldDB" id="A0A0R3JSZ1"/>
<evidence type="ECO:0000256" key="5">
    <source>
        <dbReference type="ARBA" id="ARBA00022989"/>
    </source>
</evidence>
<evidence type="ECO:0000256" key="4">
    <source>
        <dbReference type="ARBA" id="ARBA00022692"/>
    </source>
</evidence>
<dbReference type="Pfam" id="PF08478">
    <property type="entry name" value="POTRA_1"/>
    <property type="match status" value="1"/>
</dbReference>
<dbReference type="GO" id="GO:0005886">
    <property type="term" value="C:plasma membrane"/>
    <property type="evidence" value="ECO:0007669"/>
    <property type="project" value="TreeGrafter"/>
</dbReference>
<evidence type="ECO:0000313" key="9">
    <source>
        <dbReference type="EMBL" id="KRQ86584.1"/>
    </source>
</evidence>
<protein>
    <submittedName>
        <fullName evidence="9">Cell division protein DivIB</fullName>
    </submittedName>
</protein>
<dbReference type="PANTHER" id="PTHR37820:SF1">
    <property type="entry name" value="CELL DIVISION PROTEIN FTSQ"/>
    <property type="match status" value="1"/>
</dbReference>
<evidence type="ECO:0000256" key="1">
    <source>
        <dbReference type="ARBA" id="ARBA00004370"/>
    </source>
</evidence>
<keyword evidence="7" id="KW-0131">Cell cycle</keyword>
<dbReference type="Gene3D" id="3.10.20.310">
    <property type="entry name" value="membrane protein fhac"/>
    <property type="match status" value="1"/>
</dbReference>
<dbReference type="Proteomes" id="UP000052015">
    <property type="component" value="Unassembled WGS sequence"/>
</dbReference>
<evidence type="ECO:0000256" key="2">
    <source>
        <dbReference type="ARBA" id="ARBA00022475"/>
    </source>
</evidence>
<sequence>MSHTEKYKFGNRNKFKAVKLLILLVFVFFLFAIALKSSFFNIVTINVTGNIFLSKEEVVLLSQLKGKNIFLINKGKTEELIKNNPYVEDVIIDRRLPSSVNVNVIEKKIRGVIKVENSFINIDDKGKMVQILDKFPNNKLLMIEGTKSNQYYPGVNVFQDEKLQSCLIEVLKISQINNKLGVVKVNMNNPEDIILETKSGIKIHIGNYMNLDYKLGYAYSIMTNPSVRGQKGIIELHSDGVAVFKKN</sequence>
<dbReference type="STRING" id="908809.ABG79_01567"/>
<reference evidence="9 10" key="1">
    <citation type="submission" date="2015-09" db="EMBL/GenBank/DDBJ databases">
        <title>Draft genome sequence of a Caloramator mitchellensis, a moderate thermophile from the Great Artesian Basin of Australia.</title>
        <authorList>
            <person name="Patel B.K."/>
        </authorList>
    </citation>
    <scope>NUCLEOTIDE SEQUENCE [LARGE SCALE GENOMIC DNA]</scope>
    <source>
        <strain evidence="9 10">VF08</strain>
    </source>
</reference>
<keyword evidence="2" id="KW-1003">Cell membrane</keyword>
<proteinExistence type="predicted"/>
<keyword evidence="6" id="KW-0472">Membrane</keyword>
<accession>A0A0R3JSZ1</accession>
<comment type="caution">
    <text evidence="9">The sequence shown here is derived from an EMBL/GenBank/DDBJ whole genome shotgun (WGS) entry which is preliminary data.</text>
</comment>
<evidence type="ECO:0000256" key="7">
    <source>
        <dbReference type="ARBA" id="ARBA00023306"/>
    </source>
</evidence>
<dbReference type="GO" id="GO:0051301">
    <property type="term" value="P:cell division"/>
    <property type="evidence" value="ECO:0007669"/>
    <property type="project" value="UniProtKB-KW"/>
</dbReference>
<dbReference type="InterPro" id="IPR013685">
    <property type="entry name" value="POTRA_FtsQ_type"/>
</dbReference>
<dbReference type="OrthoDB" id="1953902at2"/>
<dbReference type="InterPro" id="IPR050487">
    <property type="entry name" value="FtsQ_DivIB"/>
</dbReference>
<dbReference type="RefSeq" id="WP_057978827.1">
    <property type="nucleotide sequence ID" value="NZ_LKHP01000008.1"/>
</dbReference>
<evidence type="ECO:0000256" key="6">
    <source>
        <dbReference type="ARBA" id="ARBA00023136"/>
    </source>
</evidence>
<keyword evidence="10" id="KW-1185">Reference proteome</keyword>
<dbReference type="PROSITE" id="PS51779">
    <property type="entry name" value="POTRA"/>
    <property type="match status" value="1"/>
</dbReference>
<keyword evidence="3 9" id="KW-0132">Cell division</keyword>
<evidence type="ECO:0000259" key="8">
    <source>
        <dbReference type="PROSITE" id="PS51779"/>
    </source>
</evidence>
<dbReference type="EMBL" id="LKHP01000008">
    <property type="protein sequence ID" value="KRQ86584.1"/>
    <property type="molecule type" value="Genomic_DNA"/>
</dbReference>
<dbReference type="InterPro" id="IPR034746">
    <property type="entry name" value="POTRA"/>
</dbReference>
<feature type="domain" description="POTRA" evidence="8">
    <location>
        <begin position="40"/>
        <end position="107"/>
    </location>
</feature>
<evidence type="ECO:0000313" key="10">
    <source>
        <dbReference type="Proteomes" id="UP000052015"/>
    </source>
</evidence>
<gene>
    <name evidence="9" type="primary">divIB</name>
    <name evidence="9" type="ORF">ABG79_01567</name>
</gene>
<name>A0A0R3JSZ1_CALMK</name>
<organism evidence="9 10">
    <name type="scientific">Caloramator mitchellensis</name>
    <dbReference type="NCBI Taxonomy" id="908809"/>
    <lineage>
        <taxon>Bacteria</taxon>
        <taxon>Bacillati</taxon>
        <taxon>Bacillota</taxon>
        <taxon>Clostridia</taxon>
        <taxon>Eubacteriales</taxon>
        <taxon>Clostridiaceae</taxon>
        <taxon>Caloramator</taxon>
    </lineage>
</organism>
<dbReference type="PANTHER" id="PTHR37820">
    <property type="entry name" value="CELL DIVISION PROTEIN DIVIB"/>
    <property type="match status" value="1"/>
</dbReference>
<keyword evidence="5" id="KW-1133">Transmembrane helix</keyword>
<comment type="subcellular location">
    <subcellularLocation>
        <location evidence="1">Membrane</location>
    </subcellularLocation>
</comment>
<keyword evidence="4" id="KW-0812">Transmembrane</keyword>